<dbReference type="EMBL" id="MFBF01000042">
    <property type="protein sequence ID" value="OGD90498.1"/>
    <property type="molecule type" value="Genomic_DNA"/>
</dbReference>
<keyword evidence="2" id="KW-1133">Transmembrane helix</keyword>
<feature type="compositionally biased region" description="Acidic residues" evidence="1">
    <location>
        <begin position="49"/>
        <end position="67"/>
    </location>
</feature>
<sequence>MDDKIITLRNIWKVGIIALAFSAIAAFTLIFYTKGVLASCDSHDYSYQESEEDNGHEDWDCEEEDEPSPTPQPQGGQDQGQSQEQKQKTEVNVNVEQKQENNQTVTVTAPEVKSFAVTSVPLKQPETGVGVLGVASMAGAGPLGLLLARYGKGRIIGKKEEESLSEIGFNLTEKRRGKDLS</sequence>
<evidence type="ECO:0000313" key="4">
    <source>
        <dbReference type="Proteomes" id="UP000177124"/>
    </source>
</evidence>
<gene>
    <name evidence="3" type="ORF">A3D07_00475</name>
</gene>
<dbReference type="Proteomes" id="UP000177124">
    <property type="component" value="Unassembled WGS sequence"/>
</dbReference>
<evidence type="ECO:0000256" key="1">
    <source>
        <dbReference type="SAM" id="MobiDB-lite"/>
    </source>
</evidence>
<accession>A0A1F5GF43</accession>
<protein>
    <submittedName>
        <fullName evidence="3">Uncharacterized protein</fullName>
    </submittedName>
</protein>
<feature type="region of interest" description="Disordered" evidence="1">
    <location>
        <begin position="47"/>
        <end position="104"/>
    </location>
</feature>
<keyword evidence="2" id="KW-0812">Transmembrane</keyword>
<reference evidence="3 4" key="1">
    <citation type="journal article" date="2016" name="Nat. Commun.">
        <title>Thousands of microbial genomes shed light on interconnected biogeochemical processes in an aquifer system.</title>
        <authorList>
            <person name="Anantharaman K."/>
            <person name="Brown C.T."/>
            <person name="Hug L.A."/>
            <person name="Sharon I."/>
            <person name="Castelle C.J."/>
            <person name="Probst A.J."/>
            <person name="Thomas B.C."/>
            <person name="Singh A."/>
            <person name="Wilkins M.J."/>
            <person name="Karaoz U."/>
            <person name="Brodie E.L."/>
            <person name="Williams K.H."/>
            <person name="Hubbard S.S."/>
            <person name="Banfield J.F."/>
        </authorList>
    </citation>
    <scope>NUCLEOTIDE SEQUENCE [LARGE SCALE GENOMIC DNA]</scope>
</reference>
<keyword evidence="2" id="KW-0472">Membrane</keyword>
<feature type="transmembrane region" description="Helical" evidence="2">
    <location>
        <begin position="12"/>
        <end position="32"/>
    </location>
</feature>
<evidence type="ECO:0000256" key="2">
    <source>
        <dbReference type="SAM" id="Phobius"/>
    </source>
</evidence>
<evidence type="ECO:0000313" key="3">
    <source>
        <dbReference type="EMBL" id="OGD90498.1"/>
    </source>
</evidence>
<proteinExistence type="predicted"/>
<dbReference type="AlphaFoldDB" id="A0A1F5GF43"/>
<name>A0A1F5GF43_9BACT</name>
<comment type="caution">
    <text evidence="3">The sequence shown here is derived from an EMBL/GenBank/DDBJ whole genome shotgun (WGS) entry which is preliminary data.</text>
</comment>
<feature type="transmembrane region" description="Helical" evidence="2">
    <location>
        <begin position="129"/>
        <end position="148"/>
    </location>
</feature>
<organism evidence="3 4">
    <name type="scientific">Candidatus Curtissbacteria bacterium RIFCSPHIGHO2_02_FULL_42_15</name>
    <dbReference type="NCBI Taxonomy" id="1797716"/>
    <lineage>
        <taxon>Bacteria</taxon>
        <taxon>Candidatus Curtissiibacteriota</taxon>
    </lineage>
</organism>
<feature type="compositionally biased region" description="Low complexity" evidence="1">
    <location>
        <begin position="73"/>
        <end position="103"/>
    </location>
</feature>